<accession>A0ABT2NWY2</accession>
<dbReference type="Proteomes" id="UP001205601">
    <property type="component" value="Unassembled WGS sequence"/>
</dbReference>
<evidence type="ECO:0000313" key="2">
    <source>
        <dbReference type="Proteomes" id="UP001205601"/>
    </source>
</evidence>
<proteinExistence type="predicted"/>
<dbReference type="RefSeq" id="WP_261497889.1">
    <property type="nucleotide sequence ID" value="NZ_JAOCQF010000014.1"/>
</dbReference>
<gene>
    <name evidence="1" type="ORF">N5I32_21200</name>
</gene>
<dbReference type="EMBL" id="JAOCQF010000014">
    <property type="protein sequence ID" value="MCT8332030.1"/>
    <property type="molecule type" value="Genomic_DNA"/>
</dbReference>
<reference evidence="2" key="1">
    <citation type="submission" date="2023-07" db="EMBL/GenBank/DDBJ databases">
        <title>Defluviimonas sediminis sp. nov., isolated from mangrove sediment.</title>
        <authorList>
            <person name="Liu L."/>
            <person name="Li J."/>
            <person name="Huang Y."/>
            <person name="Pan J."/>
            <person name="Li M."/>
        </authorList>
    </citation>
    <scope>NUCLEOTIDE SEQUENCE [LARGE SCALE GENOMIC DNA]</scope>
    <source>
        <strain evidence="2">FT324</strain>
    </source>
</reference>
<name>A0ABT2NWY2_9RHOB</name>
<keyword evidence="2" id="KW-1185">Reference proteome</keyword>
<evidence type="ECO:0000313" key="1">
    <source>
        <dbReference type="EMBL" id="MCT8332030.1"/>
    </source>
</evidence>
<sequence length="98" mass="11023">MAAITHICSLEYAAKMMDEDLELLEAIVCNDDNLTYGSIITVQTGPEEAITALTDYGIEELTDMLRDARITSERWHEFLDDFVNGTELVARIKAQSPR</sequence>
<comment type="caution">
    <text evidence="1">The sequence shown here is derived from an EMBL/GenBank/DDBJ whole genome shotgun (WGS) entry which is preliminary data.</text>
</comment>
<protein>
    <submittedName>
        <fullName evidence="1">Uncharacterized protein</fullName>
    </submittedName>
</protein>
<organism evidence="1 2">
    <name type="scientific">Albidovulum sediminis</name>
    <dbReference type="NCBI Taxonomy" id="3066345"/>
    <lineage>
        <taxon>Bacteria</taxon>
        <taxon>Pseudomonadati</taxon>
        <taxon>Pseudomonadota</taxon>
        <taxon>Alphaproteobacteria</taxon>
        <taxon>Rhodobacterales</taxon>
        <taxon>Paracoccaceae</taxon>
        <taxon>Albidovulum</taxon>
    </lineage>
</organism>